<proteinExistence type="inferred from homology"/>
<evidence type="ECO:0000256" key="2">
    <source>
        <dbReference type="ARBA" id="ARBA00008954"/>
    </source>
</evidence>
<protein>
    <submittedName>
        <fullName evidence="7">Beta alanine--pyruvate transaminase</fullName>
        <ecNumber evidence="7">2.6.1.18</ecNumber>
    </submittedName>
</protein>
<dbReference type="AlphaFoldDB" id="A0A084IM54"/>
<organism evidence="7 8">
    <name type="scientific">Salinisphaera hydrothermalis (strain C41B8)</name>
    <dbReference type="NCBI Taxonomy" id="1304275"/>
    <lineage>
        <taxon>Bacteria</taxon>
        <taxon>Pseudomonadati</taxon>
        <taxon>Pseudomonadota</taxon>
        <taxon>Gammaproteobacteria</taxon>
        <taxon>Salinisphaerales</taxon>
        <taxon>Salinisphaeraceae</taxon>
        <taxon>Salinisphaera</taxon>
    </lineage>
</organism>
<dbReference type="PATRIC" id="fig|1304275.5.peg.1678"/>
<dbReference type="InterPro" id="IPR015424">
    <property type="entry name" value="PyrdxlP-dep_Trfase"/>
</dbReference>
<dbReference type="GO" id="GO:0004015">
    <property type="term" value="F:adenosylmethionine-8-amino-7-oxononanoate transaminase activity"/>
    <property type="evidence" value="ECO:0007669"/>
    <property type="project" value="TreeGrafter"/>
</dbReference>
<keyword evidence="5 6" id="KW-0663">Pyridoxal phosphate</keyword>
<dbReference type="PANTHER" id="PTHR42684">
    <property type="entry name" value="ADENOSYLMETHIONINE-8-AMINO-7-OXONONANOATE AMINOTRANSFERASE"/>
    <property type="match status" value="1"/>
</dbReference>
<dbReference type="EMBL" id="APNK01000009">
    <property type="protein sequence ID" value="KEZ77788.1"/>
    <property type="molecule type" value="Genomic_DNA"/>
</dbReference>
<evidence type="ECO:0000256" key="4">
    <source>
        <dbReference type="ARBA" id="ARBA00022679"/>
    </source>
</evidence>
<keyword evidence="8" id="KW-1185">Reference proteome</keyword>
<accession>A0A084IM54</accession>
<dbReference type="Proteomes" id="UP000028302">
    <property type="component" value="Unassembled WGS sequence"/>
</dbReference>
<dbReference type="eggNOG" id="COG0161">
    <property type="taxonomic scope" value="Bacteria"/>
</dbReference>
<dbReference type="GO" id="GO:0016223">
    <property type="term" value="F:beta-alanine:pyruvate transaminase activity"/>
    <property type="evidence" value="ECO:0007669"/>
    <property type="project" value="UniProtKB-EC"/>
</dbReference>
<dbReference type="Gene3D" id="3.40.640.10">
    <property type="entry name" value="Type I PLP-dependent aspartate aminotransferase-like (Major domain)"/>
    <property type="match status" value="1"/>
</dbReference>
<comment type="similarity">
    <text evidence="2 6">Belongs to the class-III pyridoxal-phosphate-dependent aminotransferase family.</text>
</comment>
<keyword evidence="3 7" id="KW-0032">Aminotransferase</keyword>
<dbReference type="PANTHER" id="PTHR42684:SF1">
    <property type="entry name" value="BETA-ALANINE--PYRUVATE AMINOTRANSFERASE"/>
    <property type="match status" value="1"/>
</dbReference>
<dbReference type="Pfam" id="PF00202">
    <property type="entry name" value="Aminotran_3"/>
    <property type="match status" value="1"/>
</dbReference>
<dbReference type="Gene3D" id="3.90.1150.10">
    <property type="entry name" value="Aspartate Aminotransferase, domain 1"/>
    <property type="match status" value="1"/>
</dbReference>
<evidence type="ECO:0000256" key="3">
    <source>
        <dbReference type="ARBA" id="ARBA00022576"/>
    </source>
</evidence>
<dbReference type="GO" id="GO:0009102">
    <property type="term" value="P:biotin biosynthetic process"/>
    <property type="evidence" value="ECO:0007669"/>
    <property type="project" value="TreeGrafter"/>
</dbReference>
<comment type="caution">
    <text evidence="7">The sequence shown here is derived from an EMBL/GenBank/DDBJ whole genome shotgun (WGS) entry which is preliminary data.</text>
</comment>
<name>A0A084IM54_SALHC</name>
<dbReference type="STRING" id="1304275.C41B8_08230"/>
<dbReference type="CDD" id="cd00610">
    <property type="entry name" value="OAT_like"/>
    <property type="match status" value="1"/>
</dbReference>
<evidence type="ECO:0000313" key="7">
    <source>
        <dbReference type="EMBL" id="KEZ77788.1"/>
    </source>
</evidence>
<keyword evidence="7" id="KW-0670">Pyruvate</keyword>
<dbReference type="InterPro" id="IPR015422">
    <property type="entry name" value="PyrdxlP-dep_Trfase_small"/>
</dbReference>
<dbReference type="EC" id="2.6.1.18" evidence="7"/>
<dbReference type="InterPro" id="IPR049704">
    <property type="entry name" value="Aminotrans_3_PPA_site"/>
</dbReference>
<dbReference type="InterPro" id="IPR015421">
    <property type="entry name" value="PyrdxlP-dep_Trfase_major"/>
</dbReference>
<evidence type="ECO:0000256" key="1">
    <source>
        <dbReference type="ARBA" id="ARBA00001933"/>
    </source>
</evidence>
<evidence type="ECO:0000256" key="6">
    <source>
        <dbReference type="RuleBase" id="RU003560"/>
    </source>
</evidence>
<reference evidence="7 8" key="1">
    <citation type="submission" date="2013-03" db="EMBL/GenBank/DDBJ databases">
        <title>Salinisphaera hydrothermalis C41B8 Genome Sequencing.</title>
        <authorList>
            <person name="Li C."/>
            <person name="Lai Q."/>
            <person name="Shao Z."/>
        </authorList>
    </citation>
    <scope>NUCLEOTIDE SEQUENCE [LARGE SCALE GENOMIC DNA]</scope>
    <source>
        <strain evidence="7 8">C41B8</strain>
    </source>
</reference>
<evidence type="ECO:0000256" key="5">
    <source>
        <dbReference type="ARBA" id="ARBA00022898"/>
    </source>
</evidence>
<dbReference type="FunFam" id="3.40.640.10:FF:000014">
    <property type="entry name" value="Adenosylmethionine-8-amino-7-oxononanoate aminotransferase, probable"/>
    <property type="match status" value="1"/>
</dbReference>
<dbReference type="RefSeq" id="WP_084188714.1">
    <property type="nucleotide sequence ID" value="NZ_APNK01000009.1"/>
</dbReference>
<dbReference type="OrthoDB" id="9801052at2"/>
<dbReference type="InterPro" id="IPR005814">
    <property type="entry name" value="Aminotrans_3"/>
</dbReference>
<gene>
    <name evidence="7" type="ORF">C41B8_08230</name>
</gene>
<comment type="cofactor">
    <cofactor evidence="1">
        <name>pyridoxal 5'-phosphate</name>
        <dbReference type="ChEBI" id="CHEBI:597326"/>
    </cofactor>
</comment>
<dbReference type="SUPFAM" id="SSF53383">
    <property type="entry name" value="PLP-dependent transferases"/>
    <property type="match status" value="1"/>
</dbReference>
<dbReference type="PROSITE" id="PS00600">
    <property type="entry name" value="AA_TRANSFER_CLASS_3"/>
    <property type="match status" value="1"/>
</dbReference>
<keyword evidence="4 7" id="KW-0808">Transferase</keyword>
<sequence>MASQPQFQRPVSSDWRARAERLSDADMEAFWMPFTSNREFKSKRRLLVGAAGCYYTAEDGSKKYDTLSGLWCASFGHGRPEIAEAIAEAARTLDYAPPFQYAHPLGFELANRVKQFTPAGLDHVFFTNSGSESADTAIKIAKGYWARRGRPEKNRLIGRVKGYHGVNVGGTSVGGIEPNRAGFGELMATGHLPHTLLEENRFSRGCPEHGADLADVLEQQIQDAGAETIAAVMVEPMSGSAGVIVPPKGYLERLAAICRKHDILLIFDEVLTGFGRLGATFGAELFGVTPDILTMAKNITNGSVPMGAVAVTDAIHDAFMETSPLEYDVEFRHGYTYSAHPLACAAGLAALDVMERDGLVARAAELAPYFEDQLHNLKGLKHIVDIRNLGLAGAFQIEALPGEPGKRPWQIAMAAWDRGLYVRFGGDTVQLGPPFIAEKADIDHICNVLADIIPSID</sequence>
<evidence type="ECO:0000313" key="8">
    <source>
        <dbReference type="Proteomes" id="UP000028302"/>
    </source>
</evidence>
<dbReference type="GO" id="GO:0030170">
    <property type="term" value="F:pyridoxal phosphate binding"/>
    <property type="evidence" value="ECO:0007669"/>
    <property type="project" value="InterPro"/>
</dbReference>